<dbReference type="GO" id="GO:0003697">
    <property type="term" value="F:single-stranded DNA binding"/>
    <property type="evidence" value="ECO:0007669"/>
    <property type="project" value="InterPro"/>
</dbReference>
<keyword evidence="1 2" id="KW-0238">DNA-binding</keyword>
<name>A0A6A1W574_9ROSI</name>
<keyword evidence="5" id="KW-1185">Reference proteome</keyword>
<evidence type="ECO:0000313" key="4">
    <source>
        <dbReference type="EMBL" id="KAB1220392.1"/>
    </source>
</evidence>
<feature type="region of interest" description="Disordered" evidence="3">
    <location>
        <begin position="338"/>
        <end position="360"/>
    </location>
</feature>
<dbReference type="GO" id="GO:0006264">
    <property type="term" value="P:mitochondrial DNA replication"/>
    <property type="evidence" value="ECO:0007669"/>
    <property type="project" value="TreeGrafter"/>
</dbReference>
<dbReference type="AlphaFoldDB" id="A0A6A1W574"/>
<gene>
    <name evidence="4" type="ORF">CJ030_MR3G009852</name>
</gene>
<evidence type="ECO:0000313" key="5">
    <source>
        <dbReference type="Proteomes" id="UP000516437"/>
    </source>
</evidence>
<dbReference type="InterPro" id="IPR012340">
    <property type="entry name" value="NA-bd_OB-fold"/>
</dbReference>
<dbReference type="InterPro" id="IPR011344">
    <property type="entry name" value="ssDNA-bd"/>
</dbReference>
<dbReference type="PROSITE" id="PS50935">
    <property type="entry name" value="SSB"/>
    <property type="match status" value="1"/>
</dbReference>
<dbReference type="InterPro" id="IPR000424">
    <property type="entry name" value="Primosome_PriB/ssb"/>
</dbReference>
<reference evidence="4 5" key="1">
    <citation type="journal article" date="2019" name="Plant Biotechnol. J.">
        <title>The red bayberry genome and genetic basis of sex determination.</title>
        <authorList>
            <person name="Jia H.M."/>
            <person name="Jia H.J."/>
            <person name="Cai Q.L."/>
            <person name="Wang Y."/>
            <person name="Zhao H.B."/>
            <person name="Yang W.F."/>
            <person name="Wang G.Y."/>
            <person name="Li Y.H."/>
            <person name="Zhan D.L."/>
            <person name="Shen Y.T."/>
            <person name="Niu Q.F."/>
            <person name="Chang L."/>
            <person name="Qiu J."/>
            <person name="Zhao L."/>
            <person name="Xie H.B."/>
            <person name="Fu W.Y."/>
            <person name="Jin J."/>
            <person name="Li X.W."/>
            <person name="Jiao Y."/>
            <person name="Zhou C.C."/>
            <person name="Tu T."/>
            <person name="Chai C.Y."/>
            <person name="Gao J.L."/>
            <person name="Fan L.J."/>
            <person name="van de Weg E."/>
            <person name="Wang J.Y."/>
            <person name="Gao Z.S."/>
        </authorList>
    </citation>
    <scope>NUCLEOTIDE SEQUENCE [LARGE SCALE GENOMIC DNA]</scope>
    <source>
        <tissue evidence="4">Leaves</tissue>
    </source>
</reference>
<dbReference type="Gene3D" id="2.40.50.140">
    <property type="entry name" value="Nucleic acid-binding proteins"/>
    <property type="match status" value="1"/>
</dbReference>
<evidence type="ECO:0000256" key="2">
    <source>
        <dbReference type="PROSITE-ProRule" id="PRU00252"/>
    </source>
</evidence>
<comment type="caution">
    <text evidence="4">The sequence shown here is derived from an EMBL/GenBank/DDBJ whole genome shotgun (WGS) entry which is preliminary data.</text>
</comment>
<accession>A0A6A1W574</accession>
<dbReference type="PANTHER" id="PTHR10302:SF18">
    <property type="entry name" value="PROTEIN OSB1, MITOCHONDRIAL"/>
    <property type="match status" value="1"/>
</dbReference>
<evidence type="ECO:0000256" key="1">
    <source>
        <dbReference type="ARBA" id="ARBA00023125"/>
    </source>
</evidence>
<dbReference type="PANTHER" id="PTHR10302">
    <property type="entry name" value="SINGLE-STRANDED DNA-BINDING PROTEIN"/>
    <property type="match status" value="1"/>
</dbReference>
<dbReference type="GO" id="GO:0042645">
    <property type="term" value="C:mitochondrial nucleoid"/>
    <property type="evidence" value="ECO:0007669"/>
    <property type="project" value="TreeGrafter"/>
</dbReference>
<dbReference type="EMBL" id="RXIC02000021">
    <property type="protein sequence ID" value="KAB1220392.1"/>
    <property type="molecule type" value="Genomic_DNA"/>
</dbReference>
<sequence>MPLSEKLHKAQKFLQKVVMRRFFDKRLRLCTKAHILKLEFPVADSGMEPESKLVLEPEWAIPVPALTSNFSSEYHRNIQNFPTPIGLMNAYRFGDLIKKATRFSQQRLASTAASPISPLNYFTDNDEGGSAVYRHALKFQRPGTIKLEMQLVNTVSFIGNVDYPLKFINGRNSGRLGVHTMLSVKPSPDSSRRFRILLNMWDRMAEMSLEHLKSDDFVYVSGRLGSFTKPREDAKLRTYYKVTVEELNYVSKGSRGSTSQGQKLQSEAGGTALEKYKDHLHLWQVFFSNPYEWWDYRRRKKTEKHPDFKHKDTGEALWLNPNDPPWIKRQLQILDTKMAEQGQRDPVGSSSRVSTWIYDD</sequence>
<dbReference type="OrthoDB" id="1078367at2759"/>
<dbReference type="Proteomes" id="UP000516437">
    <property type="component" value="Chromosome 3"/>
</dbReference>
<organism evidence="4 5">
    <name type="scientific">Morella rubra</name>
    <name type="common">Chinese bayberry</name>
    <dbReference type="NCBI Taxonomy" id="262757"/>
    <lineage>
        <taxon>Eukaryota</taxon>
        <taxon>Viridiplantae</taxon>
        <taxon>Streptophyta</taxon>
        <taxon>Embryophyta</taxon>
        <taxon>Tracheophyta</taxon>
        <taxon>Spermatophyta</taxon>
        <taxon>Magnoliopsida</taxon>
        <taxon>eudicotyledons</taxon>
        <taxon>Gunneridae</taxon>
        <taxon>Pentapetalae</taxon>
        <taxon>rosids</taxon>
        <taxon>fabids</taxon>
        <taxon>Fagales</taxon>
        <taxon>Myricaceae</taxon>
        <taxon>Morella</taxon>
    </lineage>
</organism>
<dbReference type="SUPFAM" id="SSF50249">
    <property type="entry name" value="Nucleic acid-binding proteins"/>
    <property type="match status" value="1"/>
</dbReference>
<protein>
    <submittedName>
        <fullName evidence="4">Protein OSB1, mitochondrial</fullName>
    </submittedName>
</protein>
<proteinExistence type="predicted"/>
<evidence type="ECO:0000256" key="3">
    <source>
        <dbReference type="SAM" id="MobiDB-lite"/>
    </source>
</evidence>